<dbReference type="GO" id="GO:0030422">
    <property type="term" value="P:siRNA processing"/>
    <property type="evidence" value="ECO:0007669"/>
    <property type="project" value="TreeGrafter"/>
</dbReference>
<evidence type="ECO:0000256" key="2">
    <source>
        <dbReference type="SAM" id="MobiDB-lite"/>
    </source>
</evidence>
<organism evidence="5 6">
    <name type="scientific">Lepidopterella palustris CBS 459.81</name>
    <dbReference type="NCBI Taxonomy" id="1314670"/>
    <lineage>
        <taxon>Eukaryota</taxon>
        <taxon>Fungi</taxon>
        <taxon>Dikarya</taxon>
        <taxon>Ascomycota</taxon>
        <taxon>Pezizomycotina</taxon>
        <taxon>Dothideomycetes</taxon>
        <taxon>Pleosporomycetidae</taxon>
        <taxon>Mytilinidiales</taxon>
        <taxon>Argynnaceae</taxon>
        <taxon>Lepidopterella</taxon>
    </lineage>
</organism>
<accession>A0A8E2EK10</accession>
<dbReference type="Pfam" id="PF25358">
    <property type="entry name" value="PH_fung_RdRP"/>
    <property type="match status" value="1"/>
</dbReference>
<keyword evidence="6" id="KW-1185">Reference proteome</keyword>
<dbReference type="GO" id="GO:0031380">
    <property type="term" value="C:nuclear RNA-directed RNA polymerase complex"/>
    <property type="evidence" value="ECO:0007669"/>
    <property type="project" value="TreeGrafter"/>
</dbReference>
<name>A0A8E2EK10_9PEZI</name>
<evidence type="ECO:0000256" key="1">
    <source>
        <dbReference type="RuleBase" id="RU363098"/>
    </source>
</evidence>
<dbReference type="OrthoDB" id="6513042at2759"/>
<evidence type="ECO:0000313" key="5">
    <source>
        <dbReference type="EMBL" id="OCK84898.1"/>
    </source>
</evidence>
<keyword evidence="1" id="KW-0548">Nucleotidyltransferase</keyword>
<feature type="compositionally biased region" description="Low complexity" evidence="2">
    <location>
        <begin position="68"/>
        <end position="82"/>
    </location>
</feature>
<feature type="domain" description="RDRP core" evidence="3">
    <location>
        <begin position="434"/>
        <end position="1023"/>
    </location>
</feature>
<evidence type="ECO:0000259" key="4">
    <source>
        <dbReference type="Pfam" id="PF25358"/>
    </source>
</evidence>
<dbReference type="InterPro" id="IPR057596">
    <property type="entry name" value="RDRP_core"/>
</dbReference>
<dbReference type="EMBL" id="KV744828">
    <property type="protein sequence ID" value="OCK84898.1"/>
    <property type="molecule type" value="Genomic_DNA"/>
</dbReference>
<evidence type="ECO:0000313" key="6">
    <source>
        <dbReference type="Proteomes" id="UP000250266"/>
    </source>
</evidence>
<feature type="domain" description="RdRP-like PH" evidence="4">
    <location>
        <begin position="127"/>
        <end position="302"/>
    </location>
</feature>
<dbReference type="InterPro" id="IPR007855">
    <property type="entry name" value="RDRP"/>
</dbReference>
<protein>
    <recommendedName>
        <fullName evidence="1">RNA-dependent RNA polymerase</fullName>
        <ecNumber evidence="1">2.7.7.48</ecNumber>
    </recommendedName>
</protein>
<dbReference type="PANTHER" id="PTHR23079:SF17">
    <property type="entry name" value="RNA-DEPENDENT RNA POLYMERASE"/>
    <property type="match status" value="1"/>
</dbReference>
<dbReference type="Pfam" id="PF05183">
    <property type="entry name" value="RdRP"/>
    <property type="match status" value="1"/>
</dbReference>
<sequence>MDIFVQNIPVSCTRDQLEDYFRPVLGRFGIVAFECKKFKSQDKATITIANIEKAQKFLEVHGEPPGQPRGQSRGQPRGQPRLRQWNVRNVPYDLLVRTLVLKEKQILQRQAQQTAVPVRGIKEKSRRQFSFRVMSCGTWSYEGEDLAFHQHFKDSREGSIMFGKSTAVIFLNSCEKLARTCRLDMSYFLIKGILVGNDDHPTISFTLSAPPKIYQEVEVGSFSGTEGLALGMDNLSINSPKDKPKRERLFEIDEKHGRVVSFCMVYRVVLSNAQDILTVNQLLDKTPSLPSVQLVPTKTIIPRLSLEKCLQDLKVTLGNYNQSRTMDFGLLFQLYSLAQNAILPPATVTKLLPRVQRLVSTHGPLGTLKMTVAVHTLASQIPVPGATVEAKEYDLDTLEAQLNEIAGRFTKEGTKYDLADRHKHLALVHKVTVSPCGIFLAGPEPESTNRVLRKYPDYADHFLRVVFADENGDSIHFDGRASQQRIFHERFKKILDHGIDIGGRLFTFLGFSHSSLRSQTCWFMAPLVSECKLVFASQVIQELGDFTQFRSPAKCAARIGQAFSNTTAAISIREEQLMMVADIERNGRVFSDGCGTISRDLLKKVWRGYALGNETKPKVLQIRFAGAKGVISLDDRLTGNQLCIRPSMNKFHGANVSDIEICSAATRRLPMYLNRQFIKILEDLGVEAEVFLHLQATMVESLKRITLSARNAATFLEWLRVGVSAKTPNLIGYLGDLGLRFQDDGFLKDVVEIAALSQLREIKHRSRILVEHGMTLFGIMDETGILEEGQVYIVADVPLSPQWVVITRAPALHPGDIQVAKCVEVPPNSPLSKLQNCVVFSQKGVRDLPSQLSGGDLDGDLYNVIYDPRLMPKRLHPPADYARQNPVDIGRQVERKDMTDFFITFMESDQLGRIATMHQQLADRRDNGTRDPDCISLAKMASTAVDFSKTGIPVDQTKIPYQDYIRPDFMASDPRVIIEDKGILLEENEDEDDKDPVSLLDPEWRTFRYYESQKALGRLYRAIDEKAFFQQMKRDSELSASRDPYNRSLMDKLWTYVQSESILIQWKQYADMARKIRQTYEYNLIDTMDQYSIHPTQPLRELEVFSGSILGKSMGAQNRRVRASAAEMKERFERDVAYIVNWIMQGDDGDRDEAFARSIACFANAMLEAGNYEKKRLKSWRYVSAAVCLQELESFRNRYIGEGLRIWV</sequence>
<proteinExistence type="inferred from homology"/>
<dbReference type="PANTHER" id="PTHR23079">
    <property type="entry name" value="RNA-DEPENDENT RNA POLYMERASE"/>
    <property type="match status" value="1"/>
</dbReference>
<dbReference type="EC" id="2.7.7.48" evidence="1"/>
<comment type="similarity">
    <text evidence="1">Belongs to the RdRP family.</text>
</comment>
<keyword evidence="1" id="KW-0696">RNA-directed RNA polymerase</keyword>
<dbReference type="AlphaFoldDB" id="A0A8E2EK10"/>
<keyword evidence="1" id="KW-0808">Transferase</keyword>
<dbReference type="GO" id="GO:0003968">
    <property type="term" value="F:RNA-directed RNA polymerase activity"/>
    <property type="evidence" value="ECO:0007669"/>
    <property type="project" value="UniProtKB-KW"/>
</dbReference>
<reference evidence="5 6" key="1">
    <citation type="journal article" date="2016" name="Nat. Commun.">
        <title>Ectomycorrhizal ecology is imprinted in the genome of the dominant symbiotic fungus Cenococcum geophilum.</title>
        <authorList>
            <consortium name="DOE Joint Genome Institute"/>
            <person name="Peter M."/>
            <person name="Kohler A."/>
            <person name="Ohm R.A."/>
            <person name="Kuo A."/>
            <person name="Krutzmann J."/>
            <person name="Morin E."/>
            <person name="Arend M."/>
            <person name="Barry K.W."/>
            <person name="Binder M."/>
            <person name="Choi C."/>
            <person name="Clum A."/>
            <person name="Copeland A."/>
            <person name="Grisel N."/>
            <person name="Haridas S."/>
            <person name="Kipfer T."/>
            <person name="LaButti K."/>
            <person name="Lindquist E."/>
            <person name="Lipzen A."/>
            <person name="Maire R."/>
            <person name="Meier B."/>
            <person name="Mihaltcheva S."/>
            <person name="Molinier V."/>
            <person name="Murat C."/>
            <person name="Poggeler S."/>
            <person name="Quandt C.A."/>
            <person name="Sperisen C."/>
            <person name="Tritt A."/>
            <person name="Tisserant E."/>
            <person name="Crous P.W."/>
            <person name="Henrissat B."/>
            <person name="Nehls U."/>
            <person name="Egli S."/>
            <person name="Spatafora J.W."/>
            <person name="Grigoriev I.V."/>
            <person name="Martin F.M."/>
        </authorList>
    </citation>
    <scope>NUCLEOTIDE SEQUENCE [LARGE SCALE GENOMIC DNA]</scope>
    <source>
        <strain evidence="5 6">CBS 459.81</strain>
    </source>
</reference>
<comment type="catalytic activity">
    <reaction evidence="1">
        <text>RNA(n) + a ribonucleoside 5'-triphosphate = RNA(n+1) + diphosphate</text>
        <dbReference type="Rhea" id="RHEA:21248"/>
        <dbReference type="Rhea" id="RHEA-COMP:14527"/>
        <dbReference type="Rhea" id="RHEA-COMP:17342"/>
        <dbReference type="ChEBI" id="CHEBI:33019"/>
        <dbReference type="ChEBI" id="CHEBI:61557"/>
        <dbReference type="ChEBI" id="CHEBI:140395"/>
        <dbReference type="EC" id="2.7.7.48"/>
    </reaction>
</comment>
<dbReference type="Proteomes" id="UP000250266">
    <property type="component" value="Unassembled WGS sequence"/>
</dbReference>
<gene>
    <name evidence="5" type="ORF">K432DRAFT_344203</name>
</gene>
<dbReference type="CDD" id="cd00590">
    <property type="entry name" value="RRM_SF"/>
    <property type="match status" value="1"/>
</dbReference>
<dbReference type="InterPro" id="IPR057503">
    <property type="entry name" value="PH_RdRP"/>
</dbReference>
<dbReference type="GO" id="GO:0003723">
    <property type="term" value="F:RNA binding"/>
    <property type="evidence" value="ECO:0007669"/>
    <property type="project" value="UniProtKB-KW"/>
</dbReference>
<keyword evidence="1" id="KW-0694">RNA-binding</keyword>
<evidence type="ECO:0000259" key="3">
    <source>
        <dbReference type="Pfam" id="PF05183"/>
    </source>
</evidence>
<feature type="region of interest" description="Disordered" evidence="2">
    <location>
        <begin position="61"/>
        <end position="82"/>
    </location>
</feature>